<dbReference type="EMBL" id="BBPA01000060">
    <property type="protein sequence ID" value="GAL94738.1"/>
    <property type="molecule type" value="Genomic_DNA"/>
</dbReference>
<dbReference type="Pfam" id="PF05757">
    <property type="entry name" value="PsbQ"/>
    <property type="match status" value="1"/>
</dbReference>
<keyword evidence="4" id="KW-0732">Signal</keyword>
<keyword evidence="3" id="KW-0472">Membrane</keyword>
<dbReference type="InterPro" id="IPR017487">
    <property type="entry name" value="PSII_PsbQ_cyanobac"/>
</dbReference>
<comment type="subcellular location">
    <subcellularLocation>
        <location evidence="1">Membrane</location>
    </subcellularLocation>
</comment>
<dbReference type="InterPro" id="IPR023222">
    <property type="entry name" value="PsbQ-like_dom_sf"/>
</dbReference>
<dbReference type="PROSITE" id="PS51257">
    <property type="entry name" value="PROKAR_LIPOPROTEIN"/>
    <property type="match status" value="1"/>
</dbReference>
<feature type="signal peptide" evidence="4">
    <location>
        <begin position="1"/>
        <end position="27"/>
    </location>
</feature>
<dbReference type="AlphaFoldDB" id="A0A0A1VYZ3"/>
<evidence type="ECO:0000313" key="6">
    <source>
        <dbReference type="Proteomes" id="UP000030321"/>
    </source>
</evidence>
<feature type="chain" id="PRO_5001981669" description="Photosystem II protein PsbQ" evidence="4">
    <location>
        <begin position="28"/>
        <end position="146"/>
    </location>
</feature>
<dbReference type="Proteomes" id="UP000030321">
    <property type="component" value="Unassembled WGS sequence"/>
</dbReference>
<evidence type="ECO:0008006" key="7">
    <source>
        <dbReference type="Google" id="ProtNLM"/>
    </source>
</evidence>
<evidence type="ECO:0000256" key="4">
    <source>
        <dbReference type="SAM" id="SignalP"/>
    </source>
</evidence>
<evidence type="ECO:0000256" key="3">
    <source>
        <dbReference type="ARBA" id="ARBA00023136"/>
    </source>
</evidence>
<gene>
    <name evidence="5" type="ORF">N44_03329</name>
</gene>
<dbReference type="NCBIfam" id="TIGR03042">
    <property type="entry name" value="PS_II_psbQ_bact"/>
    <property type="match status" value="1"/>
</dbReference>
<dbReference type="GO" id="GO:0005509">
    <property type="term" value="F:calcium ion binding"/>
    <property type="evidence" value="ECO:0007669"/>
    <property type="project" value="InterPro"/>
</dbReference>
<dbReference type="GO" id="GO:0009654">
    <property type="term" value="C:photosystem II oxygen evolving complex"/>
    <property type="evidence" value="ECO:0007669"/>
    <property type="project" value="InterPro"/>
</dbReference>
<dbReference type="SUPFAM" id="SSF101112">
    <property type="entry name" value="Oxygen-evolving enhancer protein 3"/>
    <property type="match status" value="1"/>
</dbReference>
<sequence length="146" mass="16462">MPRLRSIISLVLVLVTTLLVSCSGPQATIPTVYSPQKIEQLQVYIQPIEGFREKMSVLQDLIADKNWVDTRTYIHGPLGQLRQEMVGLSRNLLPKDQEKAKQLAKNLFVHFERIDAAAKEKDASLAANQFQEALKDFDAFLNIVPS</sequence>
<dbReference type="InterPro" id="IPR008797">
    <property type="entry name" value="PSII_PsbQ"/>
</dbReference>
<evidence type="ECO:0000313" key="5">
    <source>
        <dbReference type="EMBL" id="GAL94738.1"/>
    </source>
</evidence>
<dbReference type="Gene3D" id="1.20.120.290">
    <property type="entry name" value="Oxygen-evolving enhancer protein 3 (PsbQ), four-helix up-down bundle"/>
    <property type="match status" value="1"/>
</dbReference>
<protein>
    <recommendedName>
        <fullName evidence="7">Photosystem II protein PsbQ</fullName>
    </recommendedName>
</protein>
<proteinExistence type="predicted"/>
<dbReference type="GO" id="GO:0015979">
    <property type="term" value="P:photosynthesis"/>
    <property type="evidence" value="ECO:0007669"/>
    <property type="project" value="InterPro"/>
</dbReference>
<reference evidence="6" key="1">
    <citation type="journal article" date="2015" name="Genome">
        <title>Whole Genome Sequence of the Non-Microcystin-Producing Microcystis aeruginosa Strain NIES-44.</title>
        <authorList>
            <person name="Okano K."/>
            <person name="Miyata N."/>
            <person name="Ozaki Y."/>
        </authorList>
    </citation>
    <scope>NUCLEOTIDE SEQUENCE [LARGE SCALE GENOMIC DNA]</scope>
    <source>
        <strain evidence="6">NIES-44</strain>
    </source>
</reference>
<evidence type="ECO:0000256" key="1">
    <source>
        <dbReference type="ARBA" id="ARBA00004370"/>
    </source>
</evidence>
<comment type="caution">
    <text evidence="5">The sequence shown here is derived from an EMBL/GenBank/DDBJ whole genome shotgun (WGS) entry which is preliminary data.</text>
</comment>
<accession>A0A0A1VYZ3</accession>
<organism evidence="5 6">
    <name type="scientific">Microcystis aeruginosa NIES-44</name>
    <dbReference type="NCBI Taxonomy" id="449439"/>
    <lineage>
        <taxon>Bacteria</taxon>
        <taxon>Bacillati</taxon>
        <taxon>Cyanobacteriota</taxon>
        <taxon>Cyanophyceae</taxon>
        <taxon>Oscillatoriophycideae</taxon>
        <taxon>Chroococcales</taxon>
        <taxon>Microcystaceae</taxon>
        <taxon>Microcystis</taxon>
    </lineage>
</organism>
<dbReference type="GO" id="GO:0019898">
    <property type="term" value="C:extrinsic component of membrane"/>
    <property type="evidence" value="ECO:0007669"/>
    <property type="project" value="InterPro"/>
</dbReference>
<keyword evidence="2" id="KW-0793">Thylakoid</keyword>
<evidence type="ECO:0000256" key="2">
    <source>
        <dbReference type="ARBA" id="ARBA00023078"/>
    </source>
</evidence>
<dbReference type="RefSeq" id="WP_045360899.1">
    <property type="nucleotide sequence ID" value="NZ_BBPA01000060.1"/>
</dbReference>
<name>A0A0A1VYZ3_MICAE</name>